<evidence type="ECO:0000313" key="2">
    <source>
        <dbReference type="Proteomes" id="UP000290932"/>
    </source>
</evidence>
<comment type="caution">
    <text evidence="1">The sequence shown here is derived from an EMBL/GenBank/DDBJ whole genome shotgun (WGS) entry which is preliminary data.</text>
</comment>
<evidence type="ECO:0000313" key="1">
    <source>
        <dbReference type="EMBL" id="RXE55375.1"/>
    </source>
</evidence>
<accession>A0A498GZ53</accession>
<dbReference type="Proteomes" id="UP000290932">
    <property type="component" value="Unassembled WGS sequence"/>
</dbReference>
<name>A0A498GZ53_9EURY</name>
<dbReference type="RefSeq" id="WP_128694554.1">
    <property type="nucleotide sequence ID" value="NZ_LHQS01000003.1"/>
</dbReference>
<sequence>MKFVSNIGWIHKRPTELQIDILNVENLVIVIPLDSVRAVIAGSSLEESIFNNRREEIGTMYLSSNGGALYLDVYCGEEVTSYSTPIRLVKAVIDNSAQKPISQIIEERDSTNNMPRHDYYSALCRYLSISGSSIDIRSQLEVYRKAAIKLISGYREGNLSNINYDDLDIQTAYMLCYFPSYIENVFQTLSFVDLEQLRDVFEGHLMVSLYGCGPAPDFLGLLAYINRHFRGEVSTIDPYFFERGGWEKWRDFCIGELAQNYCDGISINPHHCSFNLLECDRVEYLKSFNPVMDSNLHIFQNCATELFQATRRVDSVLAIFLNFIEVMKPGSIILINDFIGKGDSFKILLKLKKKLLEMNDIVLLDVKYNADEYSPEVIRHPEVNSVIDGWYREARKEPRKRVGFSYCIAKKC</sequence>
<protein>
    <submittedName>
        <fullName evidence="1">Uncharacterized protein</fullName>
    </submittedName>
</protein>
<keyword evidence="2" id="KW-1185">Reference proteome</keyword>
<gene>
    <name evidence="1" type="ORF">ABH15_11540</name>
</gene>
<reference evidence="1 2" key="1">
    <citation type="journal article" date="2015" name="Int. J. Syst. Evol. Microbiol.">
        <title>Methanoculleus taiwanensis sp. nov., a methanogen isolated from deep marine sediment at the deformation front area near Taiwan.</title>
        <authorList>
            <person name="Weng C.Y."/>
            <person name="Chen S.C."/>
            <person name="Lai M.C."/>
            <person name="Wu S.Y."/>
            <person name="Lin S."/>
            <person name="Yang T.F."/>
            <person name="Chen P.C."/>
        </authorList>
    </citation>
    <scope>NUCLEOTIDE SEQUENCE [LARGE SCALE GENOMIC DNA]</scope>
    <source>
        <strain evidence="1 2">CYW4</strain>
    </source>
</reference>
<organism evidence="1 2">
    <name type="scientific">Methanoculleus taiwanensis</name>
    <dbReference type="NCBI Taxonomy" id="1550565"/>
    <lineage>
        <taxon>Archaea</taxon>
        <taxon>Methanobacteriati</taxon>
        <taxon>Methanobacteriota</taxon>
        <taxon>Stenosarchaea group</taxon>
        <taxon>Methanomicrobia</taxon>
        <taxon>Methanomicrobiales</taxon>
        <taxon>Methanomicrobiaceae</taxon>
        <taxon>Methanoculleus</taxon>
    </lineage>
</organism>
<proteinExistence type="predicted"/>
<dbReference type="EMBL" id="LHQS01000003">
    <property type="protein sequence ID" value="RXE55375.1"/>
    <property type="molecule type" value="Genomic_DNA"/>
</dbReference>
<dbReference type="OrthoDB" id="387299at2157"/>
<dbReference type="AlphaFoldDB" id="A0A498GZ53"/>